<dbReference type="PANTHER" id="PTHR10039">
    <property type="entry name" value="AMELOGENIN"/>
    <property type="match status" value="1"/>
</dbReference>
<evidence type="ECO:0000313" key="3">
    <source>
        <dbReference type="EMBL" id="TEB29560.1"/>
    </source>
</evidence>
<dbReference type="AlphaFoldDB" id="A0A4Y7T608"/>
<dbReference type="Gene3D" id="3.40.50.300">
    <property type="entry name" value="P-loop containing nucleotide triphosphate hydrolases"/>
    <property type="match status" value="1"/>
</dbReference>
<evidence type="ECO:0000259" key="2">
    <source>
        <dbReference type="Pfam" id="PF24883"/>
    </source>
</evidence>
<gene>
    <name evidence="3" type="ORF">FA13DRAFT_1734776</name>
</gene>
<protein>
    <recommendedName>
        <fullName evidence="2">Nephrocystin 3-like N-terminal domain-containing protein</fullName>
    </recommendedName>
</protein>
<reference evidence="3 4" key="1">
    <citation type="journal article" date="2019" name="Nat. Ecol. Evol.">
        <title>Megaphylogeny resolves global patterns of mushroom evolution.</title>
        <authorList>
            <person name="Varga T."/>
            <person name="Krizsan K."/>
            <person name="Foldi C."/>
            <person name="Dima B."/>
            <person name="Sanchez-Garcia M."/>
            <person name="Sanchez-Ramirez S."/>
            <person name="Szollosi G.J."/>
            <person name="Szarkandi J.G."/>
            <person name="Papp V."/>
            <person name="Albert L."/>
            <person name="Andreopoulos W."/>
            <person name="Angelini C."/>
            <person name="Antonin V."/>
            <person name="Barry K.W."/>
            <person name="Bougher N.L."/>
            <person name="Buchanan P."/>
            <person name="Buyck B."/>
            <person name="Bense V."/>
            <person name="Catcheside P."/>
            <person name="Chovatia M."/>
            <person name="Cooper J."/>
            <person name="Damon W."/>
            <person name="Desjardin D."/>
            <person name="Finy P."/>
            <person name="Geml J."/>
            <person name="Haridas S."/>
            <person name="Hughes K."/>
            <person name="Justo A."/>
            <person name="Karasinski D."/>
            <person name="Kautmanova I."/>
            <person name="Kiss B."/>
            <person name="Kocsube S."/>
            <person name="Kotiranta H."/>
            <person name="LaButti K.M."/>
            <person name="Lechner B.E."/>
            <person name="Liimatainen K."/>
            <person name="Lipzen A."/>
            <person name="Lukacs Z."/>
            <person name="Mihaltcheva S."/>
            <person name="Morgado L.N."/>
            <person name="Niskanen T."/>
            <person name="Noordeloos M.E."/>
            <person name="Ohm R.A."/>
            <person name="Ortiz-Santana B."/>
            <person name="Ovrebo C."/>
            <person name="Racz N."/>
            <person name="Riley R."/>
            <person name="Savchenko A."/>
            <person name="Shiryaev A."/>
            <person name="Soop K."/>
            <person name="Spirin V."/>
            <person name="Szebenyi C."/>
            <person name="Tomsovsky M."/>
            <person name="Tulloss R.E."/>
            <person name="Uehling J."/>
            <person name="Grigoriev I.V."/>
            <person name="Vagvolgyi C."/>
            <person name="Papp T."/>
            <person name="Martin F.M."/>
            <person name="Miettinen O."/>
            <person name="Hibbett D.S."/>
            <person name="Nagy L.G."/>
        </authorList>
    </citation>
    <scope>NUCLEOTIDE SEQUENCE [LARGE SCALE GENOMIC DNA]</scope>
    <source>
        <strain evidence="3 4">FP101781</strain>
    </source>
</reference>
<feature type="domain" description="Nephrocystin 3-like N-terminal" evidence="2">
    <location>
        <begin position="121"/>
        <end position="254"/>
    </location>
</feature>
<name>A0A4Y7T608_COPMI</name>
<dbReference type="Pfam" id="PF24883">
    <property type="entry name" value="NPHP3_N"/>
    <property type="match status" value="1"/>
</dbReference>
<dbReference type="PANTHER" id="PTHR10039:SF15">
    <property type="entry name" value="NACHT DOMAIN-CONTAINING PROTEIN"/>
    <property type="match status" value="1"/>
</dbReference>
<proteinExistence type="predicted"/>
<keyword evidence="1" id="KW-0677">Repeat</keyword>
<dbReference type="InterPro" id="IPR027417">
    <property type="entry name" value="P-loop_NTPase"/>
</dbReference>
<dbReference type="EMBL" id="QPFP01000027">
    <property type="protein sequence ID" value="TEB29560.1"/>
    <property type="molecule type" value="Genomic_DNA"/>
</dbReference>
<sequence>MSAGIANVTGSVREINQRIANTYIDQGISTTTNLIQNGGHYSSYSKQTFLEINAHVYGHNDHDALQPGSPNTSVKDLYDNIAPAALHNSSYRRDAPRCLQGTRTEVQREIFRWIAGGESGGQSERILWLSGPVGIGKSAIMGTVADKLQKEGKLAAAFFFPSNTRQLSEGRDKGRFVTTLAYQLIQHDDLPFLRHHILSCIEKNPAIFQMHLKEQLEVLILKPLREEISRRQTSFALQHPKVIVVDGVDECGPDFDLFDKPTPPNQFAIRHSIEQNKAEIISVLQQAVDDEAFPFQIILSIREFVPISPPGLSSSGIFLDKRYNPDVDIAFLLRHELAKIRSRHLHLLPATWPGEEIISRLVEEAAGLFIYIVTVIRFIERPPKPPHVRLNIVLGLDGAATLPRAGIYRTLHVPTLMPVVLASPPFIAPLDELYARLIWTSSNPLLVVRWLKAFHDLSIEPGVSTWFFHRLCESCEGEAALLFESTSALVRITSPTDFTAEQAECTFYHPSFQDFCTRYWVPMLIENAREEMEAQRRWIIGRFIRAFKSEAPQVAPTDPSLLSVFGRSLIHYWQVLLQGRGPDCSEFYDEDLLSCDPNWWLPLVDPKDAYGRDFTRLMFALAHTKVSNLFEAM</sequence>
<organism evidence="3 4">
    <name type="scientific">Coprinellus micaceus</name>
    <name type="common">Glistening ink-cap mushroom</name>
    <name type="synonym">Coprinus micaceus</name>
    <dbReference type="NCBI Taxonomy" id="71717"/>
    <lineage>
        <taxon>Eukaryota</taxon>
        <taxon>Fungi</taxon>
        <taxon>Dikarya</taxon>
        <taxon>Basidiomycota</taxon>
        <taxon>Agaricomycotina</taxon>
        <taxon>Agaricomycetes</taxon>
        <taxon>Agaricomycetidae</taxon>
        <taxon>Agaricales</taxon>
        <taxon>Agaricineae</taxon>
        <taxon>Psathyrellaceae</taxon>
        <taxon>Coprinellus</taxon>
    </lineage>
</organism>
<evidence type="ECO:0000256" key="1">
    <source>
        <dbReference type="ARBA" id="ARBA00022737"/>
    </source>
</evidence>
<comment type="caution">
    <text evidence="3">The sequence shown here is derived from an EMBL/GenBank/DDBJ whole genome shotgun (WGS) entry which is preliminary data.</text>
</comment>
<dbReference type="OrthoDB" id="163438at2759"/>
<accession>A0A4Y7T608</accession>
<dbReference type="Proteomes" id="UP000298030">
    <property type="component" value="Unassembled WGS sequence"/>
</dbReference>
<dbReference type="SUPFAM" id="SSF52540">
    <property type="entry name" value="P-loop containing nucleoside triphosphate hydrolases"/>
    <property type="match status" value="1"/>
</dbReference>
<dbReference type="STRING" id="71717.A0A4Y7T608"/>
<keyword evidence="4" id="KW-1185">Reference proteome</keyword>
<evidence type="ECO:0000313" key="4">
    <source>
        <dbReference type="Proteomes" id="UP000298030"/>
    </source>
</evidence>
<dbReference type="InterPro" id="IPR056884">
    <property type="entry name" value="NPHP3-like_N"/>
</dbReference>